<dbReference type="AlphaFoldDB" id="A0A3M0GGJ5"/>
<proteinExistence type="predicted"/>
<dbReference type="OrthoDB" id="4828358at2"/>
<keyword evidence="1" id="KW-1133">Transmembrane helix</keyword>
<name>A0A3M0GGJ5_9ACTN</name>
<comment type="caution">
    <text evidence="2">The sequence shown here is derived from an EMBL/GenBank/DDBJ whole genome shotgun (WGS) entry which is preliminary data.</text>
</comment>
<gene>
    <name evidence="2" type="ORF">EAX62_04270</name>
</gene>
<evidence type="ECO:0000313" key="3">
    <source>
        <dbReference type="Proteomes" id="UP000275256"/>
    </source>
</evidence>
<dbReference type="Proteomes" id="UP000275256">
    <property type="component" value="Unassembled WGS sequence"/>
</dbReference>
<sequence>MSSTAEEIQTKIDEIYSNLTEANGKINDALQGAVDKIFGQWWIPGWLKDRAEEKAQEAWAKYQTIPPKLDPATEWILREINDYNAVKATGPQYCGVDFSVAAAAVGQGALGPRGDDWDSGNTQNYRNAVQSLPTKLQNLQDAVEDICEILSDLTGDYESYFLGVLVAVISLALAIAGLVAAIVGLVLAIPSGGGGLVVSIIGLVVAVLAAVVAVIAFATLTDIDASRATAAQRLDAAATSVRNSPWPVKPALDSGDWR</sequence>
<reference evidence="2 3" key="1">
    <citation type="submission" date="2018-10" db="EMBL/GenBank/DDBJ databases">
        <title>Tessaracoccus antarcticuss sp. nov., isolated from sediment.</title>
        <authorList>
            <person name="Zhou L.Y."/>
            <person name="Du Z.J."/>
        </authorList>
    </citation>
    <scope>NUCLEOTIDE SEQUENCE [LARGE SCALE GENOMIC DNA]</scope>
    <source>
        <strain evidence="2 3">JDX10</strain>
    </source>
</reference>
<dbReference type="RefSeq" id="WP_121900380.1">
    <property type="nucleotide sequence ID" value="NZ_REFW01000001.1"/>
</dbReference>
<dbReference type="EMBL" id="REFW01000001">
    <property type="protein sequence ID" value="RMB61832.1"/>
    <property type="molecule type" value="Genomic_DNA"/>
</dbReference>
<protein>
    <submittedName>
        <fullName evidence="2">Uncharacterized protein</fullName>
    </submittedName>
</protein>
<feature type="transmembrane region" description="Helical" evidence="1">
    <location>
        <begin position="195"/>
        <end position="218"/>
    </location>
</feature>
<keyword evidence="1" id="KW-0812">Transmembrane</keyword>
<evidence type="ECO:0000256" key="1">
    <source>
        <dbReference type="SAM" id="Phobius"/>
    </source>
</evidence>
<organism evidence="2 3">
    <name type="scientific">Tessaracoccus antarcticus</name>
    <dbReference type="NCBI Taxonomy" id="2479848"/>
    <lineage>
        <taxon>Bacteria</taxon>
        <taxon>Bacillati</taxon>
        <taxon>Actinomycetota</taxon>
        <taxon>Actinomycetes</taxon>
        <taxon>Propionibacteriales</taxon>
        <taxon>Propionibacteriaceae</taxon>
        <taxon>Tessaracoccus</taxon>
    </lineage>
</organism>
<keyword evidence="1" id="KW-0472">Membrane</keyword>
<feature type="transmembrane region" description="Helical" evidence="1">
    <location>
        <begin position="160"/>
        <end position="189"/>
    </location>
</feature>
<accession>A0A3M0GGJ5</accession>
<keyword evidence="3" id="KW-1185">Reference proteome</keyword>
<evidence type="ECO:0000313" key="2">
    <source>
        <dbReference type="EMBL" id="RMB61832.1"/>
    </source>
</evidence>